<accession>A0A1S7LC00</accession>
<dbReference type="InterPro" id="IPR019301">
    <property type="entry name" value="Flagellar_prot_FlgJ_N"/>
</dbReference>
<gene>
    <name evidence="2" type="ORF">MAGMO_0049</name>
</gene>
<keyword evidence="2" id="KW-0966">Cell projection</keyword>
<evidence type="ECO:0000259" key="1">
    <source>
        <dbReference type="Pfam" id="PF10135"/>
    </source>
</evidence>
<keyword evidence="2" id="KW-0969">Cilium</keyword>
<proteinExistence type="predicted"/>
<dbReference type="EMBL" id="LO017727">
    <property type="protein sequence ID" value="CRH04265.1"/>
    <property type="molecule type" value="Genomic_DNA"/>
</dbReference>
<protein>
    <submittedName>
        <fullName evidence="2">Putative flagellar protein FlgJ</fullName>
    </submittedName>
</protein>
<dbReference type="AlphaFoldDB" id="A0A1S7LC00"/>
<keyword evidence="2" id="KW-0282">Flagellum</keyword>
<reference evidence="2" key="1">
    <citation type="submission" date="2015-04" db="EMBL/GenBank/DDBJ databases">
        <authorList>
            <person name="Syromyatnikov M.Y."/>
            <person name="Popov V.N."/>
        </authorList>
    </citation>
    <scope>NUCLEOTIDE SEQUENCE</scope>
    <source>
        <strain evidence="2">MO-1</strain>
    </source>
</reference>
<name>A0A1S7LC00_MAGMO</name>
<feature type="domain" description="Flagellar protein FlgJ N-terminal" evidence="1">
    <location>
        <begin position="77"/>
        <end position="128"/>
    </location>
</feature>
<evidence type="ECO:0000313" key="2">
    <source>
        <dbReference type="EMBL" id="CRH04265.1"/>
    </source>
</evidence>
<dbReference type="Pfam" id="PF10135">
    <property type="entry name" value="Rod-binding"/>
    <property type="match status" value="1"/>
</dbReference>
<sequence>MAGNYQMPLGAIGLGVHGLGGETTSGRVNYAGRQTGSSPSVAGGTFNKIQLSAKEDEKLRKAAADFEAVFLKQLMGAMRKTVPDWGEGGLLKKGQGEKIFRDMLDQEYATIGSQTQGGLGLKEAIYEQLLRRPGRPAGANQSIQDIMAKQAALNGATRRGE</sequence>
<organism evidence="2">
    <name type="scientific">Magnetococcus massalia (strain MO-1)</name>
    <dbReference type="NCBI Taxonomy" id="451514"/>
    <lineage>
        <taxon>Bacteria</taxon>
        <taxon>Pseudomonadati</taxon>
        <taxon>Pseudomonadota</taxon>
        <taxon>Magnetococcia</taxon>
        <taxon>Magnetococcales</taxon>
        <taxon>Magnetococcaceae</taxon>
        <taxon>Magnetococcus</taxon>
    </lineage>
</organism>